<proteinExistence type="predicted"/>
<reference evidence="1" key="1">
    <citation type="submission" date="2021-02" db="EMBL/GenBank/DDBJ databases">
        <authorList>
            <person name="Nowell W R."/>
        </authorList>
    </citation>
    <scope>NUCLEOTIDE SEQUENCE</scope>
</reference>
<dbReference type="Proteomes" id="UP000663864">
    <property type="component" value="Unassembled WGS sequence"/>
</dbReference>
<dbReference type="Proteomes" id="UP000663836">
    <property type="component" value="Unassembled WGS sequence"/>
</dbReference>
<dbReference type="EMBL" id="CAJOBD010003384">
    <property type="protein sequence ID" value="CAF3944792.1"/>
    <property type="molecule type" value="Genomic_DNA"/>
</dbReference>
<evidence type="ECO:0000313" key="2">
    <source>
        <dbReference type="EMBL" id="CAF3944792.1"/>
    </source>
</evidence>
<accession>A0A815THG3</accession>
<name>A0A815THG3_9BILA</name>
<sequence length="210" mass="22552">MDMHRIIASSQNTVDANTTDCVMFTSTVSTITTSNVTSNNSTLPSIHTKNCLAASSSDLGMTSNVTSHNEIVYLPMNVENIESSPIPLCKSVKNLMDLIEITSSPAYLIDLLQPTGNTQVDIPIITSFFDDLSTYAKPASSFDDTEKQVNFNNVPATNSLTLSPILSLPIPTPTSAFSHTDSAVSCNHLANMDNDIPILQTSSEQHSPLA</sequence>
<dbReference type="EMBL" id="CAJNOT010007198">
    <property type="protein sequence ID" value="CAF1503025.1"/>
    <property type="molecule type" value="Genomic_DNA"/>
</dbReference>
<gene>
    <name evidence="2" type="ORF">JBS370_LOCUS23200</name>
    <name evidence="1" type="ORF">ZHD862_LOCUS37538</name>
</gene>
<evidence type="ECO:0000313" key="3">
    <source>
        <dbReference type="Proteomes" id="UP000663864"/>
    </source>
</evidence>
<protein>
    <submittedName>
        <fullName evidence="1">Uncharacterized protein</fullName>
    </submittedName>
</protein>
<dbReference type="AlphaFoldDB" id="A0A815THG3"/>
<comment type="caution">
    <text evidence="1">The sequence shown here is derived from an EMBL/GenBank/DDBJ whole genome shotgun (WGS) entry which is preliminary data.</text>
</comment>
<organism evidence="1 3">
    <name type="scientific">Rotaria sordida</name>
    <dbReference type="NCBI Taxonomy" id="392033"/>
    <lineage>
        <taxon>Eukaryota</taxon>
        <taxon>Metazoa</taxon>
        <taxon>Spiralia</taxon>
        <taxon>Gnathifera</taxon>
        <taxon>Rotifera</taxon>
        <taxon>Eurotatoria</taxon>
        <taxon>Bdelloidea</taxon>
        <taxon>Philodinida</taxon>
        <taxon>Philodinidae</taxon>
        <taxon>Rotaria</taxon>
    </lineage>
</organism>
<evidence type="ECO:0000313" key="1">
    <source>
        <dbReference type="EMBL" id="CAF1503025.1"/>
    </source>
</evidence>